<dbReference type="PANTHER" id="PTHR48094">
    <property type="entry name" value="PROTEIN/NUCLEIC ACID DEGLYCASE DJ-1-RELATED"/>
    <property type="match status" value="1"/>
</dbReference>
<evidence type="ECO:0000259" key="6">
    <source>
        <dbReference type="Pfam" id="PF01965"/>
    </source>
</evidence>
<evidence type="ECO:0000313" key="8">
    <source>
        <dbReference type="Proteomes" id="UP000077266"/>
    </source>
</evidence>
<comment type="catalytic activity">
    <reaction evidence="5">
        <text>methylglyoxal + H2O = (R)-lactate + H(+)</text>
        <dbReference type="Rhea" id="RHEA:27754"/>
        <dbReference type="ChEBI" id="CHEBI:15377"/>
        <dbReference type="ChEBI" id="CHEBI:15378"/>
        <dbReference type="ChEBI" id="CHEBI:16004"/>
        <dbReference type="ChEBI" id="CHEBI:17158"/>
        <dbReference type="EC" id="4.2.1.130"/>
    </reaction>
</comment>
<dbReference type="OrthoDB" id="543156at2759"/>
<reference evidence="7 8" key="1">
    <citation type="journal article" date="2016" name="Mol. Biol. Evol.">
        <title>Comparative Genomics of Early-Diverging Mushroom-Forming Fungi Provides Insights into the Origins of Lignocellulose Decay Capabilities.</title>
        <authorList>
            <person name="Nagy L.G."/>
            <person name="Riley R."/>
            <person name="Tritt A."/>
            <person name="Adam C."/>
            <person name="Daum C."/>
            <person name="Floudas D."/>
            <person name="Sun H."/>
            <person name="Yadav J.S."/>
            <person name="Pangilinan J."/>
            <person name="Larsson K.H."/>
            <person name="Matsuura K."/>
            <person name="Barry K."/>
            <person name="Labutti K."/>
            <person name="Kuo R."/>
            <person name="Ohm R.A."/>
            <person name="Bhattacharya S.S."/>
            <person name="Shirouzu T."/>
            <person name="Yoshinaga Y."/>
            <person name="Martin F.M."/>
            <person name="Grigoriev I.V."/>
            <person name="Hibbett D.S."/>
        </authorList>
    </citation>
    <scope>NUCLEOTIDE SEQUENCE [LARGE SCALE GENOMIC DNA]</scope>
    <source>
        <strain evidence="7 8">HHB12029</strain>
    </source>
</reference>
<dbReference type="GO" id="GO:0019172">
    <property type="term" value="F:glyoxalase III activity"/>
    <property type="evidence" value="ECO:0007669"/>
    <property type="project" value="UniProtKB-EC"/>
</dbReference>
<dbReference type="SUPFAM" id="SSF52317">
    <property type="entry name" value="Class I glutamine amidotransferase-like"/>
    <property type="match status" value="1"/>
</dbReference>
<dbReference type="FunCoup" id="A0A165EBB0">
    <property type="interactions" value="395"/>
</dbReference>
<keyword evidence="3" id="KW-0456">Lyase</keyword>
<evidence type="ECO:0000256" key="5">
    <source>
        <dbReference type="ARBA" id="ARBA00048082"/>
    </source>
</evidence>
<dbReference type="InParanoid" id="A0A165EBB0"/>
<dbReference type="STRING" id="1314781.A0A165EBB0"/>
<protein>
    <recommendedName>
        <fullName evidence="1">D-lactate dehydratase</fullName>
        <ecNumber evidence="1">4.2.1.130</ecNumber>
    </recommendedName>
</protein>
<dbReference type="EC" id="4.2.1.130" evidence="1"/>
<evidence type="ECO:0000256" key="4">
    <source>
        <dbReference type="ARBA" id="ARBA00038493"/>
    </source>
</evidence>
<accession>A0A165EBB0</accession>
<dbReference type="AlphaFoldDB" id="A0A165EBB0"/>
<evidence type="ECO:0000313" key="7">
    <source>
        <dbReference type="EMBL" id="KZV86522.1"/>
    </source>
</evidence>
<dbReference type="EMBL" id="KV426153">
    <property type="protein sequence ID" value="KZV86522.1"/>
    <property type="molecule type" value="Genomic_DNA"/>
</dbReference>
<gene>
    <name evidence="7" type="ORF">EXIGLDRAFT_724731</name>
</gene>
<dbReference type="CDD" id="cd03141">
    <property type="entry name" value="GATase1_Hsp31_like"/>
    <property type="match status" value="1"/>
</dbReference>
<keyword evidence="8" id="KW-1185">Reference proteome</keyword>
<dbReference type="Gene3D" id="3.40.50.880">
    <property type="match status" value="1"/>
</dbReference>
<comment type="similarity">
    <text evidence="4">Belongs to the peptidase C56 family. HSP31-like subfamily.</text>
</comment>
<evidence type="ECO:0000256" key="3">
    <source>
        <dbReference type="ARBA" id="ARBA00023239"/>
    </source>
</evidence>
<organism evidence="7 8">
    <name type="scientific">Exidia glandulosa HHB12029</name>
    <dbReference type="NCBI Taxonomy" id="1314781"/>
    <lineage>
        <taxon>Eukaryota</taxon>
        <taxon>Fungi</taxon>
        <taxon>Dikarya</taxon>
        <taxon>Basidiomycota</taxon>
        <taxon>Agaricomycotina</taxon>
        <taxon>Agaricomycetes</taxon>
        <taxon>Auriculariales</taxon>
        <taxon>Exidiaceae</taxon>
        <taxon>Exidia</taxon>
    </lineage>
</organism>
<dbReference type="GO" id="GO:0005737">
    <property type="term" value="C:cytoplasm"/>
    <property type="evidence" value="ECO:0007669"/>
    <property type="project" value="TreeGrafter"/>
</dbReference>
<proteinExistence type="inferred from homology"/>
<dbReference type="InterPro" id="IPR029062">
    <property type="entry name" value="Class_I_gatase-like"/>
</dbReference>
<dbReference type="Pfam" id="PF01965">
    <property type="entry name" value="DJ-1_PfpI"/>
    <property type="match status" value="1"/>
</dbReference>
<dbReference type="GO" id="GO:0019243">
    <property type="term" value="P:methylglyoxal catabolic process to D-lactate via S-lactoyl-glutathione"/>
    <property type="evidence" value="ECO:0007669"/>
    <property type="project" value="TreeGrafter"/>
</dbReference>
<keyword evidence="2" id="KW-0346">Stress response</keyword>
<feature type="domain" description="DJ-1/PfpI" evidence="6">
    <location>
        <begin position="80"/>
        <end position="220"/>
    </location>
</feature>
<dbReference type="InterPro" id="IPR050325">
    <property type="entry name" value="Prot/Nucl_acid_deglycase"/>
</dbReference>
<sequence>MPRILFVFTSAAKNLAGGDAGWYLPEAAHPYYILAPHFEIDFASPLGPNPPLVAESVSSYQDDAVAMKFLNDAEVQKKLASAKTLEDVKAADYVAVFYPGGHGPMMDLATDAVNIKLANDFNRSGKVLGAVCHGQGAIVGVTGADGKSIFAGRVVTSFTNVEEDKIQGKNLIPFSLENRIVELGGKFEGADVFAANVRVDGPLITGQNPASADGVGQAFLKALQV</sequence>
<evidence type="ECO:0000256" key="1">
    <source>
        <dbReference type="ARBA" id="ARBA00013134"/>
    </source>
</evidence>
<dbReference type="InterPro" id="IPR002818">
    <property type="entry name" value="DJ-1/PfpI"/>
</dbReference>
<dbReference type="PANTHER" id="PTHR48094:SF11">
    <property type="entry name" value="GLUTATHIONE-INDEPENDENT GLYOXALASE HSP31-RELATED"/>
    <property type="match status" value="1"/>
</dbReference>
<dbReference type="Proteomes" id="UP000077266">
    <property type="component" value="Unassembled WGS sequence"/>
</dbReference>
<name>A0A165EBB0_EXIGL</name>
<evidence type="ECO:0000256" key="2">
    <source>
        <dbReference type="ARBA" id="ARBA00023016"/>
    </source>
</evidence>